<evidence type="ECO:0000256" key="6">
    <source>
        <dbReference type="ARBA" id="ARBA00023125"/>
    </source>
</evidence>
<keyword evidence="6" id="KW-0238">DNA-binding</keyword>
<dbReference type="GO" id="GO:0016055">
    <property type="term" value="P:Wnt signaling pathway"/>
    <property type="evidence" value="ECO:0007669"/>
    <property type="project" value="UniProtKB-KW"/>
</dbReference>
<dbReference type="EMBL" id="HG994587">
    <property type="protein sequence ID" value="CAF3016611.1"/>
    <property type="molecule type" value="Genomic_DNA"/>
</dbReference>
<keyword evidence="3" id="KW-0879">Wnt signaling pathway</keyword>
<dbReference type="AlphaFoldDB" id="A0A7R8HCI4"/>
<organism evidence="10 11">
    <name type="scientific">Lepeophtheirus salmonis</name>
    <name type="common">Salmon louse</name>
    <name type="synonym">Caligus salmonis</name>
    <dbReference type="NCBI Taxonomy" id="72036"/>
    <lineage>
        <taxon>Eukaryota</taxon>
        <taxon>Metazoa</taxon>
        <taxon>Ecdysozoa</taxon>
        <taxon>Arthropoda</taxon>
        <taxon>Crustacea</taxon>
        <taxon>Multicrustacea</taxon>
        <taxon>Hexanauplia</taxon>
        <taxon>Copepoda</taxon>
        <taxon>Siphonostomatoida</taxon>
        <taxon>Caligidae</taxon>
        <taxon>Lepeophtheirus</taxon>
    </lineage>
</organism>
<evidence type="ECO:0000256" key="4">
    <source>
        <dbReference type="ARBA" id="ARBA00022843"/>
    </source>
</evidence>
<feature type="compositionally biased region" description="Low complexity" evidence="9">
    <location>
        <begin position="349"/>
        <end position="385"/>
    </location>
</feature>
<proteinExistence type="predicted"/>
<keyword evidence="5" id="KW-0805">Transcription regulation</keyword>
<evidence type="ECO:0000256" key="9">
    <source>
        <dbReference type="SAM" id="MobiDB-lite"/>
    </source>
</evidence>
<feature type="region of interest" description="Disordered" evidence="9">
    <location>
        <begin position="197"/>
        <end position="269"/>
    </location>
</feature>
<dbReference type="GO" id="GO:0003723">
    <property type="term" value="F:RNA binding"/>
    <property type="evidence" value="ECO:0007669"/>
    <property type="project" value="InterPro"/>
</dbReference>
<dbReference type="GO" id="GO:0000978">
    <property type="term" value="F:RNA polymerase II cis-regulatory region sequence-specific DNA binding"/>
    <property type="evidence" value="ECO:0007669"/>
    <property type="project" value="TreeGrafter"/>
</dbReference>
<evidence type="ECO:0000256" key="5">
    <source>
        <dbReference type="ARBA" id="ARBA00023015"/>
    </source>
</evidence>
<keyword evidence="8" id="KW-0539">Nucleus</keyword>
<dbReference type="PANTHER" id="PTHR15499">
    <property type="entry name" value="HMG BOX-CONTAINING PROTEIN 1"/>
    <property type="match status" value="1"/>
</dbReference>
<evidence type="ECO:0000256" key="2">
    <source>
        <dbReference type="ARBA" id="ARBA00022491"/>
    </source>
</evidence>
<reference evidence="10" key="1">
    <citation type="submission" date="2021-02" db="EMBL/GenBank/DDBJ databases">
        <authorList>
            <person name="Bekaert M."/>
        </authorList>
    </citation>
    <scope>NUCLEOTIDE SEQUENCE</scope>
    <source>
        <strain evidence="10">IoA-00</strain>
    </source>
</reference>
<dbReference type="GO" id="GO:0000981">
    <property type="term" value="F:DNA-binding transcription factor activity, RNA polymerase II-specific"/>
    <property type="evidence" value="ECO:0007669"/>
    <property type="project" value="TreeGrafter"/>
</dbReference>
<feature type="compositionally biased region" description="Polar residues" evidence="9">
    <location>
        <begin position="234"/>
        <end position="247"/>
    </location>
</feature>
<keyword evidence="2" id="KW-0678">Repressor</keyword>
<dbReference type="InterPro" id="IPR036096">
    <property type="entry name" value="Ataxin_AXH_dom_sf"/>
</dbReference>
<feature type="region of interest" description="Disordered" evidence="9">
    <location>
        <begin position="344"/>
        <end position="385"/>
    </location>
</feature>
<dbReference type="SUPFAM" id="SSF102031">
    <property type="entry name" value="AXH domain"/>
    <property type="match status" value="1"/>
</dbReference>
<dbReference type="Gene3D" id="1.10.30.10">
    <property type="entry name" value="High mobility group box domain"/>
    <property type="match status" value="1"/>
</dbReference>
<dbReference type="OrthoDB" id="498543at2759"/>
<feature type="compositionally biased region" description="Low complexity" evidence="9">
    <location>
        <begin position="215"/>
        <end position="226"/>
    </location>
</feature>
<dbReference type="SUPFAM" id="SSF47095">
    <property type="entry name" value="HMG-box"/>
    <property type="match status" value="1"/>
</dbReference>
<gene>
    <name evidence="10" type="ORF">LSAA_14328</name>
</gene>
<dbReference type="SMART" id="SM00536">
    <property type="entry name" value="AXH"/>
    <property type="match status" value="1"/>
</dbReference>
<accession>A0A7R8HCI4</accession>
<dbReference type="PROSITE" id="PS51148">
    <property type="entry name" value="AXH"/>
    <property type="match status" value="1"/>
</dbReference>
<dbReference type="PANTHER" id="PTHR15499:SF3">
    <property type="entry name" value="HMG BOX-CONTAINING PROTEIN 1"/>
    <property type="match status" value="1"/>
</dbReference>
<name>A0A7R8HCI4_LEPSM</name>
<keyword evidence="4" id="KW-0832">Ubl conjugation</keyword>
<keyword evidence="7" id="KW-0804">Transcription</keyword>
<evidence type="ECO:0000313" key="11">
    <source>
        <dbReference type="Proteomes" id="UP000675881"/>
    </source>
</evidence>
<dbReference type="Proteomes" id="UP000675881">
    <property type="component" value="Chromosome 8"/>
</dbReference>
<comment type="subcellular location">
    <subcellularLocation>
        <location evidence="1">Nucleus</location>
    </subcellularLocation>
</comment>
<evidence type="ECO:0000313" key="10">
    <source>
        <dbReference type="EMBL" id="CAF3016611.1"/>
    </source>
</evidence>
<evidence type="ECO:0000256" key="1">
    <source>
        <dbReference type="ARBA" id="ARBA00004123"/>
    </source>
</evidence>
<evidence type="ECO:0000256" key="3">
    <source>
        <dbReference type="ARBA" id="ARBA00022687"/>
    </source>
</evidence>
<protein>
    <submittedName>
        <fullName evidence="10">HBP1</fullName>
    </submittedName>
</protein>
<evidence type="ECO:0000256" key="7">
    <source>
        <dbReference type="ARBA" id="ARBA00023163"/>
    </source>
</evidence>
<feature type="compositionally biased region" description="Low complexity" evidence="9">
    <location>
        <begin position="539"/>
        <end position="559"/>
    </location>
</feature>
<feature type="region of interest" description="Disordered" evidence="9">
    <location>
        <begin position="531"/>
        <end position="559"/>
    </location>
</feature>
<dbReference type="InterPro" id="IPR039655">
    <property type="entry name" value="HBP1"/>
</dbReference>
<feature type="compositionally biased region" description="Low complexity" evidence="9">
    <location>
        <begin position="260"/>
        <end position="269"/>
    </location>
</feature>
<evidence type="ECO:0000256" key="8">
    <source>
        <dbReference type="ARBA" id="ARBA00023242"/>
    </source>
</evidence>
<dbReference type="InterPro" id="IPR036910">
    <property type="entry name" value="HMG_box_dom_sf"/>
</dbReference>
<dbReference type="GO" id="GO:0005634">
    <property type="term" value="C:nucleus"/>
    <property type="evidence" value="ECO:0007669"/>
    <property type="project" value="UniProtKB-SubCell"/>
</dbReference>
<dbReference type="Pfam" id="PF08517">
    <property type="entry name" value="AXH"/>
    <property type="match status" value="1"/>
</dbReference>
<keyword evidence="11" id="KW-1185">Reference proteome</keyword>
<sequence>MVLLDIQIFARFWKEFLRRPFYETSRKVKHIPPPLDLNARTLVVHEEPATPLPKSPSELPRECLPLRKRALVEVRKDLVCKSPKSSGFFNPSSPLRLPLHPSSHSSLTPCSANSHSSNFTQFPLPPPPLIPPSSVAVAAAAAAAVAISSYPKSPYLTHVNGFPTPPTELHSPYPWSAPLFSPFSTFSTSALLSPVPSYPSSTNSSREELPPLGAPPGSSSLSSYGESDSKRSRFLSTTTGYGSSNRDPSGLPSAAADSTSPVPSSPLLSPRNWSHTWPTPIWQCFVGGTLVKFLIPNIETPWQTVEDLNWKDRLALKVDSKNSYQYAPDGLTIVKMDVINREISGRTPNNNNNNNSSNGCGNNEIIKTSSDNSSSVIGGSSSSGGESVTILRLRMAPHRGDNSPEILAECSLDHPFFVKEKGWSSGHARFSIEKYGIPCQELSVGDVCLPPNHPEAVRTPDLCDRFRRFEFSAEDIPSSPLNPLQAISVLLGEAWKSLPQTDRESYSSRAKVLADEQKKIYPDCWKRKRTLTSNGSGGAHPSTPTPTSHPGTPTLHHSPQVCSFLHP</sequence>
<dbReference type="InterPro" id="IPR003652">
    <property type="entry name" value="Ataxin_AXH_dom"/>
</dbReference>